<evidence type="ECO:0000256" key="2">
    <source>
        <dbReference type="ARBA" id="ARBA00023242"/>
    </source>
</evidence>
<comment type="caution">
    <text evidence="5">The sequence shown here is derived from an EMBL/GenBank/DDBJ whole genome shotgun (WGS) entry which is preliminary data.</text>
</comment>
<dbReference type="Proteomes" id="UP000789508">
    <property type="component" value="Unassembled WGS sequence"/>
</dbReference>
<gene>
    <name evidence="5" type="ORF">ALEPTO_LOCUS2633</name>
</gene>
<dbReference type="SUPFAM" id="SSF53335">
    <property type="entry name" value="S-adenosyl-L-methionine-dependent methyltransferases"/>
    <property type="match status" value="1"/>
</dbReference>
<dbReference type="GO" id="GO:0005634">
    <property type="term" value="C:nucleus"/>
    <property type="evidence" value="ECO:0007669"/>
    <property type="project" value="UniProtKB-SubCell"/>
</dbReference>
<dbReference type="InterPro" id="IPR029063">
    <property type="entry name" value="SAM-dependent_MTases_sf"/>
</dbReference>
<proteinExistence type="inferred from homology"/>
<evidence type="ECO:0000256" key="3">
    <source>
        <dbReference type="PROSITE-ProRule" id="PRU00489"/>
    </source>
</evidence>
<reference evidence="5" key="1">
    <citation type="submission" date="2021-06" db="EMBL/GenBank/DDBJ databases">
        <authorList>
            <person name="Kallberg Y."/>
            <person name="Tangrot J."/>
            <person name="Rosling A."/>
        </authorList>
    </citation>
    <scope>NUCLEOTIDE SEQUENCE</scope>
    <source>
        <strain evidence="5">FL130A</strain>
    </source>
</reference>
<accession>A0A9N8Z8V3</accession>
<evidence type="ECO:0000313" key="5">
    <source>
        <dbReference type="EMBL" id="CAG8483916.1"/>
    </source>
</evidence>
<dbReference type="Pfam" id="PF05063">
    <property type="entry name" value="MT-A70"/>
    <property type="match status" value="1"/>
</dbReference>
<feature type="region of interest" description="Disordered" evidence="4">
    <location>
        <begin position="98"/>
        <end position="139"/>
    </location>
</feature>
<protein>
    <submittedName>
        <fullName evidence="5">8427_t:CDS:1</fullName>
    </submittedName>
</protein>
<comment type="subcellular location">
    <subcellularLocation>
        <location evidence="1">Nucleus</location>
    </subcellularLocation>
</comment>
<dbReference type="PROSITE" id="PS51143">
    <property type="entry name" value="MT_A70"/>
    <property type="match status" value="1"/>
</dbReference>
<dbReference type="PANTHER" id="PTHR13107">
    <property type="entry name" value="N6-ADENOSINE-METHYLTRANSFERASE NON-CATALYTIC SUBUNIT"/>
    <property type="match status" value="1"/>
</dbReference>
<dbReference type="OrthoDB" id="14833at2759"/>
<dbReference type="GO" id="GO:0003729">
    <property type="term" value="F:mRNA binding"/>
    <property type="evidence" value="ECO:0007669"/>
    <property type="project" value="TreeGrafter"/>
</dbReference>
<keyword evidence="2" id="KW-0539">Nucleus</keyword>
<dbReference type="AlphaFoldDB" id="A0A9N8Z8V3"/>
<feature type="region of interest" description="Disordered" evidence="4">
    <location>
        <begin position="45"/>
        <end position="75"/>
    </location>
</feature>
<comment type="similarity">
    <text evidence="3">Belongs to the MT-A70-like family.</text>
</comment>
<feature type="compositionally biased region" description="Polar residues" evidence="4">
    <location>
        <begin position="122"/>
        <end position="136"/>
    </location>
</feature>
<dbReference type="GO" id="GO:0036396">
    <property type="term" value="C:RNA N6-methyladenosine methyltransferase complex"/>
    <property type="evidence" value="ECO:0007669"/>
    <property type="project" value="TreeGrafter"/>
</dbReference>
<dbReference type="InterPro" id="IPR045123">
    <property type="entry name" value="METTL14-like"/>
</dbReference>
<dbReference type="InterPro" id="IPR007757">
    <property type="entry name" value="MT-A70-like"/>
</dbReference>
<dbReference type="EMBL" id="CAJVPS010000405">
    <property type="protein sequence ID" value="CAG8483916.1"/>
    <property type="molecule type" value="Genomic_DNA"/>
</dbReference>
<evidence type="ECO:0000313" key="6">
    <source>
        <dbReference type="Proteomes" id="UP000789508"/>
    </source>
</evidence>
<dbReference type="PANTHER" id="PTHR13107:SF0">
    <property type="entry name" value="N6-ADENOSINE-METHYLTRANSFERASE NON-CATALYTIC SUBUNIT"/>
    <property type="match status" value="1"/>
</dbReference>
<sequence>MSDLYDKEIQYLENTHRRLGKVLQARQKRRRLQLSSALHLTDTIPIENYENNHQENKSSLENSDTNATKRKQSQSSLSRSSIDYVFFGEFKSKRRLSSRSNISEQEQFEHDNDNNNSNITNFTMQENTSSGNNNELQDGEKSIRNDYCQHFVDSGKRPQNFIRDTELSQRFDEYPKLKELTKMKNALVANRATPPTYLKADLRTFELKSLGTKFDVILIDPPLEELGIVEDLPWLLIEDVAATPSFIFIWSGDSDGLDRGRQLLLKWGYRRCEDIVWIKTNKKWEGSRFIEPRSVFQRTKEHCIMGIKGTVRRSTDGHFIHCNVDTDVIISEEPPYGSRFQFLLDTSMVHVCCTAKPEELYHIIEHFCLGRRRLELFGEDHNIRPGWLTIGLGLSSTNFDPARYANYFVEPNGYLLGSTAEIEALRPKSPPPRENASTPKVGGSGGVGGGQTGTNMKAKLKKPAQNILPVPPMPQFPQHRWVPMEGNLYAQNQPYEW</sequence>
<feature type="compositionally biased region" description="Gly residues" evidence="4">
    <location>
        <begin position="442"/>
        <end position="452"/>
    </location>
</feature>
<evidence type="ECO:0000256" key="4">
    <source>
        <dbReference type="SAM" id="MobiDB-lite"/>
    </source>
</evidence>
<dbReference type="PROSITE" id="PS51592">
    <property type="entry name" value="SAM_MTA70L_2"/>
    <property type="match status" value="1"/>
</dbReference>
<organism evidence="5 6">
    <name type="scientific">Ambispora leptoticha</name>
    <dbReference type="NCBI Taxonomy" id="144679"/>
    <lineage>
        <taxon>Eukaryota</taxon>
        <taxon>Fungi</taxon>
        <taxon>Fungi incertae sedis</taxon>
        <taxon>Mucoromycota</taxon>
        <taxon>Glomeromycotina</taxon>
        <taxon>Glomeromycetes</taxon>
        <taxon>Archaeosporales</taxon>
        <taxon>Ambisporaceae</taxon>
        <taxon>Ambispora</taxon>
    </lineage>
</organism>
<feature type="region of interest" description="Disordered" evidence="4">
    <location>
        <begin position="425"/>
        <end position="461"/>
    </location>
</feature>
<evidence type="ECO:0000256" key="1">
    <source>
        <dbReference type="ARBA" id="ARBA00004123"/>
    </source>
</evidence>
<keyword evidence="6" id="KW-1185">Reference proteome</keyword>
<name>A0A9N8Z8V3_9GLOM</name>